<dbReference type="GO" id="GO:0046872">
    <property type="term" value="F:metal ion binding"/>
    <property type="evidence" value="ECO:0007669"/>
    <property type="project" value="UniProtKB-KW"/>
</dbReference>
<dbReference type="AlphaFoldDB" id="A0A9D6L4X1"/>
<evidence type="ECO:0000256" key="2">
    <source>
        <dbReference type="RuleBase" id="RU361117"/>
    </source>
</evidence>
<dbReference type="PANTHER" id="PTHR43768">
    <property type="entry name" value="TREHALOSE 6-PHOSPHATE PHOSPHATASE"/>
    <property type="match status" value="1"/>
</dbReference>
<comment type="function">
    <text evidence="2">Removes the phosphate from trehalose 6-phosphate to produce free trehalose.</text>
</comment>
<evidence type="ECO:0000256" key="1">
    <source>
        <dbReference type="ARBA" id="ARBA00022801"/>
    </source>
</evidence>
<dbReference type="NCBIfam" id="TIGR00685">
    <property type="entry name" value="T6PP"/>
    <property type="match status" value="1"/>
</dbReference>
<dbReference type="SUPFAM" id="SSF56784">
    <property type="entry name" value="HAD-like"/>
    <property type="match status" value="1"/>
</dbReference>
<keyword evidence="2" id="KW-0460">Magnesium</keyword>
<dbReference type="Gene3D" id="3.40.50.1000">
    <property type="entry name" value="HAD superfamily/HAD-like"/>
    <property type="match status" value="2"/>
</dbReference>
<comment type="similarity">
    <text evidence="2">Belongs to the trehalose phosphatase family.</text>
</comment>
<evidence type="ECO:0000313" key="4">
    <source>
        <dbReference type="Proteomes" id="UP000807850"/>
    </source>
</evidence>
<gene>
    <name evidence="3" type="primary">otsB</name>
    <name evidence="3" type="ORF">HY076_06435</name>
</gene>
<dbReference type="InterPro" id="IPR036412">
    <property type="entry name" value="HAD-like_sf"/>
</dbReference>
<comment type="pathway">
    <text evidence="2">Glycan biosynthesis; trehalose biosynthesis.</text>
</comment>
<accession>A0A9D6L4X1</accession>
<dbReference type="GO" id="GO:0005992">
    <property type="term" value="P:trehalose biosynthetic process"/>
    <property type="evidence" value="ECO:0007669"/>
    <property type="project" value="InterPro"/>
</dbReference>
<reference evidence="3" key="1">
    <citation type="submission" date="2020-07" db="EMBL/GenBank/DDBJ databases">
        <title>Huge and variable diversity of episymbiotic CPR bacteria and DPANN archaea in groundwater ecosystems.</title>
        <authorList>
            <person name="He C.Y."/>
            <person name="Keren R."/>
            <person name="Whittaker M."/>
            <person name="Farag I.F."/>
            <person name="Doudna J."/>
            <person name="Cate J.H.D."/>
            <person name="Banfield J.F."/>
        </authorList>
    </citation>
    <scope>NUCLEOTIDE SEQUENCE</scope>
    <source>
        <strain evidence="3">NC_groundwater_928_Pr1_S-0.2um_72_17</strain>
    </source>
</reference>
<dbReference type="InterPro" id="IPR044651">
    <property type="entry name" value="OTSB-like"/>
</dbReference>
<comment type="catalytic activity">
    <reaction evidence="2">
        <text>alpha,alpha-trehalose 6-phosphate + H2O = alpha,alpha-trehalose + phosphate</text>
        <dbReference type="Rhea" id="RHEA:23420"/>
        <dbReference type="ChEBI" id="CHEBI:15377"/>
        <dbReference type="ChEBI" id="CHEBI:16551"/>
        <dbReference type="ChEBI" id="CHEBI:43474"/>
        <dbReference type="ChEBI" id="CHEBI:58429"/>
        <dbReference type="EC" id="3.1.3.12"/>
    </reaction>
</comment>
<dbReference type="PANTHER" id="PTHR43768:SF3">
    <property type="entry name" value="TREHALOSE 6-PHOSPHATE PHOSPHATASE"/>
    <property type="match status" value="1"/>
</dbReference>
<name>A0A9D6L4X1_UNCEI</name>
<dbReference type="EC" id="3.1.3.12" evidence="2"/>
<sequence>MTVVSRFTFPDDDGVPEGFWRRVRDASRRMLMVVFDGALVPFRPDPDEAALAAATRERLRRIAVRGATQLVVFSGRRIADLAPRLDGVPAHLVAEHGWDERTVDGRFLRHALPGEAAIALGRAARAARAHGLGDRIERKRCSITLHTRGLPPERAVEMEALGLELWAVPFQHRGLRLTRIDGGVELRALATHEGTAVARLLETAADETVPVYLGDDRPDEDAFLELTGQGVTIRVGPGARGSLASYALRDTDAVAEFLERWSEVTSLAA</sequence>
<dbReference type="InterPro" id="IPR003337">
    <property type="entry name" value="Trehalose_PPase"/>
</dbReference>
<proteinExistence type="inferred from homology"/>
<comment type="caution">
    <text evidence="3">The sequence shown here is derived from an EMBL/GenBank/DDBJ whole genome shotgun (WGS) entry which is preliminary data.</text>
</comment>
<keyword evidence="1 2" id="KW-0378">Hydrolase</keyword>
<comment type="cofactor">
    <cofactor evidence="2">
        <name>Mg(2+)</name>
        <dbReference type="ChEBI" id="CHEBI:18420"/>
    </cofactor>
</comment>
<dbReference type="Pfam" id="PF02358">
    <property type="entry name" value="Trehalose_PPase"/>
    <property type="match status" value="1"/>
</dbReference>
<dbReference type="EMBL" id="JACQAY010000206">
    <property type="protein sequence ID" value="MBI3539892.1"/>
    <property type="molecule type" value="Genomic_DNA"/>
</dbReference>
<dbReference type="InterPro" id="IPR023214">
    <property type="entry name" value="HAD_sf"/>
</dbReference>
<keyword evidence="2" id="KW-0479">Metal-binding</keyword>
<dbReference type="GO" id="GO:0004805">
    <property type="term" value="F:trehalose-phosphatase activity"/>
    <property type="evidence" value="ECO:0007669"/>
    <property type="project" value="UniProtKB-EC"/>
</dbReference>
<organism evidence="3 4">
    <name type="scientific">Eiseniibacteriota bacterium</name>
    <dbReference type="NCBI Taxonomy" id="2212470"/>
    <lineage>
        <taxon>Bacteria</taxon>
        <taxon>Candidatus Eiseniibacteriota</taxon>
    </lineage>
</organism>
<evidence type="ECO:0000313" key="3">
    <source>
        <dbReference type="EMBL" id="MBI3539892.1"/>
    </source>
</evidence>
<dbReference type="Proteomes" id="UP000807850">
    <property type="component" value="Unassembled WGS sequence"/>
</dbReference>
<protein>
    <recommendedName>
        <fullName evidence="2">Trehalose 6-phosphate phosphatase</fullName>
        <ecNumber evidence="2">3.1.3.12</ecNumber>
    </recommendedName>
</protein>